<dbReference type="PANTHER" id="PTHR13604:SF0">
    <property type="entry name" value="ABASIC SITE PROCESSING PROTEIN HMCES"/>
    <property type="match status" value="1"/>
</dbReference>
<dbReference type="AlphaFoldDB" id="A0A0R1XAT2"/>
<keyword evidence="6" id="KW-0238">DNA-binding</keyword>
<gene>
    <name evidence="9" type="ORF">FC91_GL002640</name>
</gene>
<evidence type="ECO:0000313" key="9">
    <source>
        <dbReference type="EMBL" id="KRM27295.1"/>
    </source>
</evidence>
<dbReference type="InterPro" id="IPR036590">
    <property type="entry name" value="SRAP-like"/>
</dbReference>
<evidence type="ECO:0000256" key="2">
    <source>
        <dbReference type="ARBA" id="ARBA00022670"/>
    </source>
</evidence>
<keyword evidence="3" id="KW-0227">DNA damage</keyword>
<dbReference type="GO" id="GO:0016829">
    <property type="term" value="F:lyase activity"/>
    <property type="evidence" value="ECO:0007669"/>
    <property type="project" value="UniProtKB-KW"/>
</dbReference>
<reference evidence="9 10" key="1">
    <citation type="journal article" date="2015" name="Genome Announc.">
        <title>Expanding the biotechnology potential of lactobacilli through comparative genomics of 213 strains and associated genera.</title>
        <authorList>
            <person name="Sun Z."/>
            <person name="Harris H.M."/>
            <person name="McCann A."/>
            <person name="Guo C."/>
            <person name="Argimon S."/>
            <person name="Zhang W."/>
            <person name="Yang X."/>
            <person name="Jeffery I.B."/>
            <person name="Cooney J.C."/>
            <person name="Kagawa T.F."/>
            <person name="Liu W."/>
            <person name="Song Y."/>
            <person name="Salvetti E."/>
            <person name="Wrobel A."/>
            <person name="Rasinkangas P."/>
            <person name="Parkhill J."/>
            <person name="Rea M.C."/>
            <person name="O'Sullivan O."/>
            <person name="Ritari J."/>
            <person name="Douillard F.P."/>
            <person name="Paul Ross R."/>
            <person name="Yang R."/>
            <person name="Briner A.E."/>
            <person name="Felis G.E."/>
            <person name="de Vos W.M."/>
            <person name="Barrangou R."/>
            <person name="Klaenhammer T.R."/>
            <person name="Caufield P.W."/>
            <person name="Cui Y."/>
            <person name="Zhang H."/>
            <person name="O'Toole P.W."/>
        </authorList>
    </citation>
    <scope>NUCLEOTIDE SEQUENCE [LARGE SCALE GENOMIC DNA]</scope>
    <source>
        <strain evidence="9 10">DSM 16991</strain>
    </source>
</reference>
<dbReference type="Proteomes" id="UP000050949">
    <property type="component" value="Unassembled WGS sequence"/>
</dbReference>
<keyword evidence="4 8" id="KW-0378">Hydrolase</keyword>
<dbReference type="PATRIC" id="fig|1122147.4.peg.2721"/>
<dbReference type="eggNOG" id="COG2135">
    <property type="taxonomic scope" value="Bacteria"/>
</dbReference>
<keyword evidence="2 8" id="KW-0645">Protease</keyword>
<dbReference type="InterPro" id="IPR003738">
    <property type="entry name" value="SRAP"/>
</dbReference>
<evidence type="ECO:0000256" key="6">
    <source>
        <dbReference type="ARBA" id="ARBA00023125"/>
    </source>
</evidence>
<dbReference type="GO" id="GO:0008233">
    <property type="term" value="F:peptidase activity"/>
    <property type="evidence" value="ECO:0007669"/>
    <property type="project" value="UniProtKB-KW"/>
</dbReference>
<comment type="caution">
    <text evidence="9">The sequence shown here is derived from an EMBL/GenBank/DDBJ whole genome shotgun (WGS) entry which is preliminary data.</text>
</comment>
<dbReference type="Gene3D" id="3.90.1680.10">
    <property type="entry name" value="SOS response associated peptidase-like"/>
    <property type="match status" value="1"/>
</dbReference>
<evidence type="ECO:0000313" key="10">
    <source>
        <dbReference type="Proteomes" id="UP000050949"/>
    </source>
</evidence>
<dbReference type="EMBL" id="AZFW01000051">
    <property type="protein sequence ID" value="KRM27295.1"/>
    <property type="molecule type" value="Genomic_DNA"/>
</dbReference>
<evidence type="ECO:0000256" key="4">
    <source>
        <dbReference type="ARBA" id="ARBA00022801"/>
    </source>
</evidence>
<keyword evidence="7" id="KW-0456">Lyase</keyword>
<evidence type="ECO:0000256" key="3">
    <source>
        <dbReference type="ARBA" id="ARBA00022763"/>
    </source>
</evidence>
<sequence length="197" mass="22593">MTFKMCGRYYIDVRRNKRLRQLTESLADHDMPVKTGEVFPKDHAAVIMAHAQHMALGSVVWGFPGFKPGQLIINARSETVLIKEMFKAPFLNERCVFPMSGFYEWSKDKEKTYFQDPQGRILLVAGFIAHFPEGKRSIILTTTPNDAVARVHDRMPLMIPHKDLKKWLFDDTYAVAQLQEEMAELISTTNDPDAVFS</sequence>
<accession>A0A0R1XAT2</accession>
<dbReference type="OrthoDB" id="9782620at2"/>
<dbReference type="SUPFAM" id="SSF143081">
    <property type="entry name" value="BB1717-like"/>
    <property type="match status" value="1"/>
</dbReference>
<dbReference type="GO" id="GO:0006508">
    <property type="term" value="P:proteolysis"/>
    <property type="evidence" value="ECO:0007669"/>
    <property type="project" value="UniProtKB-KW"/>
</dbReference>
<keyword evidence="5" id="KW-0190">Covalent protein-DNA linkage</keyword>
<proteinExistence type="inferred from homology"/>
<dbReference type="Pfam" id="PF02586">
    <property type="entry name" value="SRAP"/>
    <property type="match status" value="1"/>
</dbReference>
<dbReference type="PANTHER" id="PTHR13604">
    <property type="entry name" value="DC12-RELATED"/>
    <property type="match status" value="1"/>
</dbReference>
<comment type="similarity">
    <text evidence="1 8">Belongs to the SOS response-associated peptidase family.</text>
</comment>
<organism evidence="9 10">
    <name type="scientific">Schleiferilactobacillus harbinensis DSM 16991</name>
    <dbReference type="NCBI Taxonomy" id="1122147"/>
    <lineage>
        <taxon>Bacteria</taxon>
        <taxon>Bacillati</taxon>
        <taxon>Bacillota</taxon>
        <taxon>Bacilli</taxon>
        <taxon>Lactobacillales</taxon>
        <taxon>Lactobacillaceae</taxon>
        <taxon>Schleiferilactobacillus</taxon>
    </lineage>
</organism>
<evidence type="ECO:0000256" key="5">
    <source>
        <dbReference type="ARBA" id="ARBA00023124"/>
    </source>
</evidence>
<name>A0A0R1XAT2_9LACO</name>
<dbReference type="GO" id="GO:0003697">
    <property type="term" value="F:single-stranded DNA binding"/>
    <property type="evidence" value="ECO:0007669"/>
    <property type="project" value="InterPro"/>
</dbReference>
<evidence type="ECO:0000256" key="1">
    <source>
        <dbReference type="ARBA" id="ARBA00008136"/>
    </source>
</evidence>
<dbReference type="EC" id="3.4.-.-" evidence="8"/>
<evidence type="ECO:0000256" key="8">
    <source>
        <dbReference type="RuleBase" id="RU364100"/>
    </source>
</evidence>
<evidence type="ECO:0000256" key="7">
    <source>
        <dbReference type="ARBA" id="ARBA00023239"/>
    </source>
</evidence>
<dbReference type="GO" id="GO:0106300">
    <property type="term" value="P:protein-DNA covalent cross-linking repair"/>
    <property type="evidence" value="ECO:0007669"/>
    <property type="project" value="InterPro"/>
</dbReference>
<protein>
    <recommendedName>
        <fullName evidence="8">Abasic site processing protein</fullName>
        <ecNumber evidence="8">3.4.-.-</ecNumber>
    </recommendedName>
</protein>